<dbReference type="Proteomes" id="UP001234202">
    <property type="component" value="Unassembled WGS sequence"/>
</dbReference>
<keyword evidence="2" id="KW-1185">Reference proteome</keyword>
<organism evidence="1 2">
    <name type="scientific">Naganishia onofrii</name>
    <dbReference type="NCBI Taxonomy" id="1851511"/>
    <lineage>
        <taxon>Eukaryota</taxon>
        <taxon>Fungi</taxon>
        <taxon>Dikarya</taxon>
        <taxon>Basidiomycota</taxon>
        <taxon>Agaricomycotina</taxon>
        <taxon>Tremellomycetes</taxon>
        <taxon>Filobasidiales</taxon>
        <taxon>Filobasidiaceae</taxon>
        <taxon>Naganishia</taxon>
    </lineage>
</organism>
<sequence length="379" mass="40535">MRMQINKAFQFAKQGPLSTSLELVERPVPEPEAEEIVVKIAAAALNPVDVQLSSSSDKILGMMQVEPASPSNPKVPGMDFSGTIHAVGTSVDPSRFKIGDEVFGLAMDITGKGTLQQYLAMTPSSADGTQGSHVVIKKPEGLTHVQAAALPLVYSTIYTGFVHHGHLTYPSAATHNEQQTQQVGKKEGKSVLVLGGSGGTGSLAIQFANQIPEVNGRIVTSCSAKNASFVKSLGAAEVIDYTSQNVVEAALNSPYAPFDLIYDCVGGADFIPHLDELLVNDPEDPKRGMYVTIVGDKTGRDSMGGPITNDLNPVQKDRKRYVCMMLEASTTQFETMYTFLERGGQVLIDSTFGFNDAAKAYARLESARAVGKVVVDFTK</sequence>
<name>A0ACC2XJE1_9TREE</name>
<reference evidence="1" key="1">
    <citation type="submission" date="2023-04" db="EMBL/GenBank/DDBJ databases">
        <title>Draft Genome sequencing of Naganishia species isolated from polar environments using Oxford Nanopore Technology.</title>
        <authorList>
            <person name="Leo P."/>
            <person name="Venkateswaran K."/>
        </authorList>
    </citation>
    <scope>NUCLEOTIDE SEQUENCE</scope>
    <source>
        <strain evidence="1">DBVPG 5303</strain>
    </source>
</reference>
<evidence type="ECO:0000313" key="2">
    <source>
        <dbReference type="Proteomes" id="UP001234202"/>
    </source>
</evidence>
<gene>
    <name evidence="1" type="ORF">QFC24_003724</name>
</gene>
<dbReference type="EMBL" id="JASBWV010000012">
    <property type="protein sequence ID" value="KAJ9123510.1"/>
    <property type="molecule type" value="Genomic_DNA"/>
</dbReference>
<accession>A0ACC2XJE1</accession>
<comment type="caution">
    <text evidence="1">The sequence shown here is derived from an EMBL/GenBank/DDBJ whole genome shotgun (WGS) entry which is preliminary data.</text>
</comment>
<protein>
    <submittedName>
        <fullName evidence="1">Uncharacterized protein</fullName>
    </submittedName>
</protein>
<evidence type="ECO:0000313" key="1">
    <source>
        <dbReference type="EMBL" id="KAJ9123510.1"/>
    </source>
</evidence>
<proteinExistence type="predicted"/>